<keyword evidence="2 6" id="KW-0812">Transmembrane</keyword>
<gene>
    <name evidence="7" type="ORF">DSTB1V02_LOCUS14046</name>
</gene>
<dbReference type="PANTHER" id="PTHR30474">
    <property type="entry name" value="CELL CYCLE PROTEIN"/>
    <property type="match status" value="1"/>
</dbReference>
<dbReference type="GO" id="GO:0051301">
    <property type="term" value="P:cell division"/>
    <property type="evidence" value="ECO:0007669"/>
    <property type="project" value="InterPro"/>
</dbReference>
<keyword evidence="8" id="KW-1185">Reference proteome</keyword>
<dbReference type="GO" id="GO:0032153">
    <property type="term" value="C:cell division site"/>
    <property type="evidence" value="ECO:0007669"/>
    <property type="project" value="TreeGrafter"/>
</dbReference>
<evidence type="ECO:0000256" key="6">
    <source>
        <dbReference type="SAM" id="Phobius"/>
    </source>
</evidence>
<organism evidence="7">
    <name type="scientific">Darwinula stevensoni</name>
    <dbReference type="NCBI Taxonomy" id="69355"/>
    <lineage>
        <taxon>Eukaryota</taxon>
        <taxon>Metazoa</taxon>
        <taxon>Ecdysozoa</taxon>
        <taxon>Arthropoda</taxon>
        <taxon>Crustacea</taxon>
        <taxon>Oligostraca</taxon>
        <taxon>Ostracoda</taxon>
        <taxon>Podocopa</taxon>
        <taxon>Podocopida</taxon>
        <taxon>Darwinulocopina</taxon>
        <taxon>Darwinuloidea</taxon>
        <taxon>Darwinulidae</taxon>
        <taxon>Darwinula</taxon>
    </lineage>
</organism>
<evidence type="ECO:0000313" key="8">
    <source>
        <dbReference type="Proteomes" id="UP000677054"/>
    </source>
</evidence>
<accession>A0A7R9AH94</accession>
<dbReference type="Proteomes" id="UP000677054">
    <property type="component" value="Unassembled WGS sequence"/>
</dbReference>
<dbReference type="NCBIfam" id="NF037961">
    <property type="entry name" value="RodA_shape"/>
    <property type="match status" value="2"/>
</dbReference>
<evidence type="ECO:0000256" key="1">
    <source>
        <dbReference type="ARBA" id="ARBA00004141"/>
    </source>
</evidence>
<dbReference type="GO" id="GO:0015648">
    <property type="term" value="F:lipid-linked peptidoglycan transporter activity"/>
    <property type="evidence" value="ECO:0007669"/>
    <property type="project" value="TreeGrafter"/>
</dbReference>
<feature type="transmembrane region" description="Helical" evidence="6">
    <location>
        <begin position="197"/>
        <end position="219"/>
    </location>
</feature>
<dbReference type="InterPro" id="IPR018365">
    <property type="entry name" value="Cell_cycle_FtsW-rel_CS"/>
</dbReference>
<reference evidence="7" key="1">
    <citation type="submission" date="2020-11" db="EMBL/GenBank/DDBJ databases">
        <authorList>
            <person name="Tran Van P."/>
        </authorList>
    </citation>
    <scope>NUCLEOTIDE SEQUENCE</scope>
</reference>
<evidence type="ECO:0000256" key="5">
    <source>
        <dbReference type="ARBA" id="ARBA00023136"/>
    </source>
</evidence>
<evidence type="ECO:0000256" key="2">
    <source>
        <dbReference type="ARBA" id="ARBA00022692"/>
    </source>
</evidence>
<feature type="transmembrane region" description="Helical" evidence="6">
    <location>
        <begin position="88"/>
        <end position="109"/>
    </location>
</feature>
<dbReference type="Pfam" id="PF01098">
    <property type="entry name" value="FTSW_RODA_SPOVE"/>
    <property type="match status" value="2"/>
</dbReference>
<dbReference type="GO" id="GO:0008360">
    <property type="term" value="P:regulation of cell shape"/>
    <property type="evidence" value="ECO:0007669"/>
    <property type="project" value="UniProtKB-KW"/>
</dbReference>
<name>A0A7R9AH94_9CRUS</name>
<feature type="transmembrane region" description="Helical" evidence="6">
    <location>
        <begin position="21"/>
        <end position="45"/>
    </location>
</feature>
<keyword evidence="4 6" id="KW-1133">Transmembrane helix</keyword>
<protein>
    <recommendedName>
        <fullName evidence="9">Rod shape-determining protein RodA</fullName>
    </recommendedName>
</protein>
<sequence>MQRQNQNQKMSKYKKEEQLSANIDWVMVLLYLVLILFGWVTIYSAVYQEENQNIFSSLTNSGKQFQWMIVSCVIGFILLIVDSKFFSTFAYVIYTIMCIALVGVIFLGVEVKGQRNWIRFGGFQIQPSELAKVAACLAVAKYLGTLNVDIRKWKDKWRTFALAGLPMLIILVQGDAGSAIVFAALVLAFFREGLEPYFLIVGTSVAVISVLALLIPNYIFIGEEFGFVGCTILIGVFLALFYRILFLAERQRSKFSRVYGYCVASILFFHFLINVGMAIGVAPVIGIPLPFISYGGSSLLSFTILLFLFIRMDSQRMEAFR</sequence>
<evidence type="ECO:0008006" key="9">
    <source>
        <dbReference type="Google" id="ProtNLM"/>
    </source>
</evidence>
<keyword evidence="5 6" id="KW-0472">Membrane</keyword>
<keyword evidence="3" id="KW-0133">Cell shape</keyword>
<feature type="transmembrane region" description="Helical" evidence="6">
    <location>
        <begin position="65"/>
        <end position="81"/>
    </location>
</feature>
<dbReference type="AlphaFoldDB" id="A0A7R9AH94"/>
<dbReference type="InterPro" id="IPR001182">
    <property type="entry name" value="FtsW/RodA"/>
</dbReference>
<dbReference type="GO" id="GO:0005886">
    <property type="term" value="C:plasma membrane"/>
    <property type="evidence" value="ECO:0007669"/>
    <property type="project" value="TreeGrafter"/>
</dbReference>
<evidence type="ECO:0000256" key="4">
    <source>
        <dbReference type="ARBA" id="ARBA00022989"/>
    </source>
</evidence>
<dbReference type="OrthoDB" id="6419195at2759"/>
<evidence type="ECO:0000256" key="3">
    <source>
        <dbReference type="ARBA" id="ARBA00022960"/>
    </source>
</evidence>
<feature type="transmembrane region" description="Helical" evidence="6">
    <location>
        <begin position="258"/>
        <end position="285"/>
    </location>
</feature>
<dbReference type="EMBL" id="LR908384">
    <property type="protein sequence ID" value="CAD7254300.1"/>
    <property type="molecule type" value="Genomic_DNA"/>
</dbReference>
<feature type="transmembrane region" description="Helical" evidence="6">
    <location>
        <begin position="225"/>
        <end position="246"/>
    </location>
</feature>
<dbReference type="PANTHER" id="PTHR30474:SF1">
    <property type="entry name" value="PEPTIDOGLYCAN GLYCOSYLTRANSFERASE MRDB"/>
    <property type="match status" value="1"/>
</dbReference>
<feature type="transmembrane region" description="Helical" evidence="6">
    <location>
        <begin position="160"/>
        <end position="190"/>
    </location>
</feature>
<proteinExistence type="predicted"/>
<dbReference type="PROSITE" id="PS00428">
    <property type="entry name" value="FTSW_RODA_SPOVE"/>
    <property type="match status" value="1"/>
</dbReference>
<feature type="transmembrane region" description="Helical" evidence="6">
    <location>
        <begin position="291"/>
        <end position="310"/>
    </location>
</feature>
<comment type="subcellular location">
    <subcellularLocation>
        <location evidence="1">Membrane</location>
        <topology evidence="1">Multi-pass membrane protein</topology>
    </subcellularLocation>
</comment>
<dbReference type="EMBL" id="CAJPEV010008866">
    <property type="protein sequence ID" value="CAG0905450.1"/>
    <property type="molecule type" value="Genomic_DNA"/>
</dbReference>
<evidence type="ECO:0000313" key="7">
    <source>
        <dbReference type="EMBL" id="CAD7254300.1"/>
    </source>
</evidence>